<dbReference type="PANTHER" id="PTHR47192">
    <property type="entry name" value="THIOREDOXIN-LIKE 3-2, CHLOROPLASTIC"/>
    <property type="match status" value="1"/>
</dbReference>
<dbReference type="EMBL" id="JAHRHJ020000005">
    <property type="protein sequence ID" value="KAH9315377.1"/>
    <property type="molecule type" value="Genomic_DNA"/>
</dbReference>
<sequence>MASAALPFYQTRGMPRNPCPCSCPPASASASSSSSSSISSPWQDYNSSTQLARSGYRCVKAAGSFWKGKEEGPIWVEMEAISAEEQLDRLLAQPQPIIIDWMAKWCRKCIYLKPKLEKLAAEFYPKIKFYYVDVNDVPQSLVKRGGIS</sequence>
<evidence type="ECO:0000313" key="3">
    <source>
        <dbReference type="Proteomes" id="UP000824469"/>
    </source>
</evidence>
<evidence type="ECO:0000259" key="1">
    <source>
        <dbReference type="Pfam" id="PF00085"/>
    </source>
</evidence>
<dbReference type="InterPro" id="IPR044253">
    <property type="entry name" value="WCRKC1/2"/>
</dbReference>
<dbReference type="CDD" id="cd02947">
    <property type="entry name" value="TRX_family"/>
    <property type="match status" value="1"/>
</dbReference>
<name>A0AA38G362_TAXCH</name>
<feature type="domain" description="Thioredoxin" evidence="1">
    <location>
        <begin position="84"/>
        <end position="139"/>
    </location>
</feature>
<dbReference type="InterPro" id="IPR036249">
    <property type="entry name" value="Thioredoxin-like_sf"/>
</dbReference>
<keyword evidence="3" id="KW-1185">Reference proteome</keyword>
<gene>
    <name evidence="2" type="ORF">KI387_024004</name>
</gene>
<feature type="non-terminal residue" evidence="2">
    <location>
        <position position="1"/>
    </location>
</feature>
<proteinExistence type="predicted"/>
<evidence type="ECO:0000313" key="2">
    <source>
        <dbReference type="EMBL" id="KAH9315377.1"/>
    </source>
</evidence>
<dbReference type="OMA" id="PIWVEME"/>
<dbReference type="Proteomes" id="UP000824469">
    <property type="component" value="Unassembled WGS sequence"/>
</dbReference>
<dbReference type="AlphaFoldDB" id="A0AA38G362"/>
<dbReference type="InterPro" id="IPR013766">
    <property type="entry name" value="Thioredoxin_domain"/>
</dbReference>
<dbReference type="GO" id="GO:0009570">
    <property type="term" value="C:chloroplast stroma"/>
    <property type="evidence" value="ECO:0007669"/>
    <property type="project" value="InterPro"/>
</dbReference>
<dbReference type="PANTHER" id="PTHR47192:SF4">
    <property type="entry name" value="THIOREDOXIN-LIKE 3-2, CHLOROPLASTIC"/>
    <property type="match status" value="1"/>
</dbReference>
<reference evidence="2 3" key="1">
    <citation type="journal article" date="2021" name="Nat. Plants">
        <title>The Taxus genome provides insights into paclitaxel biosynthesis.</title>
        <authorList>
            <person name="Xiong X."/>
            <person name="Gou J."/>
            <person name="Liao Q."/>
            <person name="Li Y."/>
            <person name="Zhou Q."/>
            <person name="Bi G."/>
            <person name="Li C."/>
            <person name="Du R."/>
            <person name="Wang X."/>
            <person name="Sun T."/>
            <person name="Guo L."/>
            <person name="Liang H."/>
            <person name="Lu P."/>
            <person name="Wu Y."/>
            <person name="Zhang Z."/>
            <person name="Ro D.K."/>
            <person name="Shang Y."/>
            <person name="Huang S."/>
            <person name="Yan J."/>
        </authorList>
    </citation>
    <scope>NUCLEOTIDE SEQUENCE [LARGE SCALE GENOMIC DNA]</scope>
    <source>
        <strain evidence="2">Ta-2019</strain>
    </source>
</reference>
<dbReference type="SUPFAM" id="SSF52833">
    <property type="entry name" value="Thioredoxin-like"/>
    <property type="match status" value="1"/>
</dbReference>
<comment type="caution">
    <text evidence="2">The sequence shown here is derived from an EMBL/GenBank/DDBJ whole genome shotgun (WGS) entry which is preliminary data.</text>
</comment>
<accession>A0AA38G362</accession>
<organism evidence="2 3">
    <name type="scientific">Taxus chinensis</name>
    <name type="common">Chinese yew</name>
    <name type="synonym">Taxus wallichiana var. chinensis</name>
    <dbReference type="NCBI Taxonomy" id="29808"/>
    <lineage>
        <taxon>Eukaryota</taxon>
        <taxon>Viridiplantae</taxon>
        <taxon>Streptophyta</taxon>
        <taxon>Embryophyta</taxon>
        <taxon>Tracheophyta</taxon>
        <taxon>Spermatophyta</taxon>
        <taxon>Pinopsida</taxon>
        <taxon>Pinidae</taxon>
        <taxon>Conifers II</taxon>
        <taxon>Cupressales</taxon>
        <taxon>Taxaceae</taxon>
        <taxon>Taxus</taxon>
    </lineage>
</organism>
<protein>
    <recommendedName>
        <fullName evidence="1">Thioredoxin domain-containing protein</fullName>
    </recommendedName>
</protein>
<dbReference type="Gene3D" id="3.40.30.10">
    <property type="entry name" value="Glutaredoxin"/>
    <property type="match status" value="1"/>
</dbReference>
<dbReference type="Pfam" id="PF00085">
    <property type="entry name" value="Thioredoxin"/>
    <property type="match status" value="1"/>
</dbReference>